<keyword evidence="2" id="KW-1185">Reference proteome</keyword>
<evidence type="ECO:0000313" key="2">
    <source>
        <dbReference type="Proteomes" id="UP000256931"/>
    </source>
</evidence>
<name>A0A343JQR4_9CAUD</name>
<accession>A0A343JQR4</accession>
<sequence>MSEKWYVIKVGDENRKNKPWLGNYLVQVYVDNLEETIIEYGDTTVLVTPSEEVAYRTKRVLDEQLRKQGN</sequence>
<protein>
    <submittedName>
        <fullName evidence="1">Uncharacterized protein</fullName>
    </submittedName>
</protein>
<proteinExistence type="predicted"/>
<organism evidence="1 2">
    <name type="scientific">Lactococcus phage 88605</name>
    <dbReference type="NCBI Taxonomy" id="2029673"/>
    <lineage>
        <taxon>Viruses</taxon>
        <taxon>Duplodnaviria</taxon>
        <taxon>Heunggongvirae</taxon>
        <taxon>Uroviricota</taxon>
        <taxon>Caudoviricetes</taxon>
        <taxon>Skunavirus</taxon>
        <taxon>Skunavirus sv88605</taxon>
    </lineage>
</organism>
<reference evidence="1 2" key="1">
    <citation type="submission" date="2017-07" db="EMBL/GenBank/DDBJ databases">
        <title>Comparative genome analysis of lactococcal phages belonging to the virulent 936 group.</title>
        <authorList>
            <person name="Oliveira J."/>
        </authorList>
    </citation>
    <scope>NUCLEOTIDE SEQUENCE [LARGE SCALE GENOMIC DNA]</scope>
</reference>
<dbReference type="EMBL" id="MF448569">
    <property type="protein sequence ID" value="ASZ71837.1"/>
    <property type="molecule type" value="Genomic_DNA"/>
</dbReference>
<dbReference type="Proteomes" id="UP000256931">
    <property type="component" value="Segment"/>
</dbReference>
<evidence type="ECO:0000313" key="1">
    <source>
        <dbReference type="EMBL" id="ASZ71837.1"/>
    </source>
</evidence>
<gene>
    <name evidence="1" type="ORF">88605_46</name>
</gene>